<protein>
    <submittedName>
        <fullName evidence="1">Uncharacterized protein</fullName>
    </submittedName>
</protein>
<comment type="caution">
    <text evidence="1">The sequence shown here is derived from an EMBL/GenBank/DDBJ whole genome shotgun (WGS) entry which is preliminary data.</text>
</comment>
<evidence type="ECO:0000313" key="1">
    <source>
        <dbReference type="EMBL" id="CAD7700608.1"/>
    </source>
</evidence>
<accession>A0A8S1JAC8</accession>
<evidence type="ECO:0000313" key="2">
    <source>
        <dbReference type="Proteomes" id="UP000708148"/>
    </source>
</evidence>
<name>A0A8S1JAC8_9CHLO</name>
<reference evidence="1" key="1">
    <citation type="submission" date="2020-12" db="EMBL/GenBank/DDBJ databases">
        <authorList>
            <person name="Iha C."/>
        </authorList>
    </citation>
    <scope>NUCLEOTIDE SEQUENCE</scope>
</reference>
<gene>
    <name evidence="1" type="ORF">OSTQU699_LOCUS5967</name>
</gene>
<keyword evidence="2" id="KW-1185">Reference proteome</keyword>
<proteinExistence type="predicted"/>
<dbReference type="Proteomes" id="UP000708148">
    <property type="component" value="Unassembled WGS sequence"/>
</dbReference>
<sequence length="121" mass="13951">MEKPFEVNLRRTVLHCGKRVNNFFVVVLFFERLAGELLERKIAVRWDRCGGRGRVRAEVLEHAVVDRCLRSRAACTVKSCWGDVACCLTWRPTRPEFCELQGRRSLVRWLRAGCASGDREG</sequence>
<organism evidence="1 2">
    <name type="scientific">Ostreobium quekettii</name>
    <dbReference type="NCBI Taxonomy" id="121088"/>
    <lineage>
        <taxon>Eukaryota</taxon>
        <taxon>Viridiplantae</taxon>
        <taxon>Chlorophyta</taxon>
        <taxon>core chlorophytes</taxon>
        <taxon>Ulvophyceae</taxon>
        <taxon>TCBD clade</taxon>
        <taxon>Bryopsidales</taxon>
        <taxon>Ostreobineae</taxon>
        <taxon>Ostreobiaceae</taxon>
        <taxon>Ostreobium</taxon>
    </lineage>
</organism>
<dbReference type="AlphaFoldDB" id="A0A8S1JAC8"/>
<dbReference type="EMBL" id="CAJHUC010001305">
    <property type="protein sequence ID" value="CAD7700608.1"/>
    <property type="molecule type" value="Genomic_DNA"/>
</dbReference>